<keyword evidence="4" id="KW-1185">Reference proteome</keyword>
<sequence length="80" mass="9054">MKTLNSFLFLLFLAALLFVPQGLANEADHYMPQGIPKIKCGSICKRIINRRPKLPRIPSPPPPRRRPPYKKPPALDGTHI</sequence>
<dbReference type="EMBL" id="JAAIUW010000012">
    <property type="protein sequence ID" value="KAF7807050.1"/>
    <property type="molecule type" value="Genomic_DNA"/>
</dbReference>
<reference evidence="3" key="1">
    <citation type="submission" date="2020-09" db="EMBL/GenBank/DDBJ databases">
        <title>Genome-Enabled Discovery of Anthraquinone Biosynthesis in Senna tora.</title>
        <authorList>
            <person name="Kang S.-H."/>
            <person name="Pandey R.P."/>
            <person name="Lee C.-M."/>
            <person name="Sim J.-S."/>
            <person name="Jeong J.-T."/>
            <person name="Choi B.-S."/>
            <person name="Jung M."/>
            <person name="Ginzburg D."/>
            <person name="Zhao K."/>
            <person name="Won S.Y."/>
            <person name="Oh T.-J."/>
            <person name="Yu Y."/>
            <person name="Kim N.-H."/>
            <person name="Lee O.R."/>
            <person name="Lee T.-H."/>
            <person name="Bashyal P."/>
            <person name="Kim T.-S."/>
            <person name="Lee W.-H."/>
            <person name="Kawkins C."/>
            <person name="Kim C.-K."/>
            <person name="Kim J.S."/>
            <person name="Ahn B.O."/>
            <person name="Rhee S.Y."/>
            <person name="Sohng J.K."/>
        </authorList>
    </citation>
    <scope>NUCLEOTIDE SEQUENCE</scope>
    <source>
        <tissue evidence="3">Leaf</tissue>
    </source>
</reference>
<feature type="region of interest" description="Disordered" evidence="1">
    <location>
        <begin position="52"/>
        <end position="80"/>
    </location>
</feature>
<organism evidence="3 4">
    <name type="scientific">Senna tora</name>
    <dbReference type="NCBI Taxonomy" id="362788"/>
    <lineage>
        <taxon>Eukaryota</taxon>
        <taxon>Viridiplantae</taxon>
        <taxon>Streptophyta</taxon>
        <taxon>Embryophyta</taxon>
        <taxon>Tracheophyta</taxon>
        <taxon>Spermatophyta</taxon>
        <taxon>Magnoliopsida</taxon>
        <taxon>eudicotyledons</taxon>
        <taxon>Gunneridae</taxon>
        <taxon>Pentapetalae</taxon>
        <taxon>rosids</taxon>
        <taxon>fabids</taxon>
        <taxon>Fabales</taxon>
        <taxon>Fabaceae</taxon>
        <taxon>Caesalpinioideae</taxon>
        <taxon>Cassia clade</taxon>
        <taxon>Senna</taxon>
    </lineage>
</organism>
<dbReference type="Proteomes" id="UP000634136">
    <property type="component" value="Unassembled WGS sequence"/>
</dbReference>
<gene>
    <name evidence="3" type="ORF">G2W53_039211</name>
</gene>
<evidence type="ECO:0000256" key="1">
    <source>
        <dbReference type="SAM" id="MobiDB-lite"/>
    </source>
</evidence>
<dbReference type="AlphaFoldDB" id="A0A834W2M4"/>
<protein>
    <submittedName>
        <fullName evidence="3">Uncharacterized protein</fullName>
    </submittedName>
</protein>
<evidence type="ECO:0000256" key="2">
    <source>
        <dbReference type="SAM" id="SignalP"/>
    </source>
</evidence>
<proteinExistence type="predicted"/>
<feature type="chain" id="PRO_5032428153" evidence="2">
    <location>
        <begin position="25"/>
        <end position="80"/>
    </location>
</feature>
<keyword evidence="2" id="KW-0732">Signal</keyword>
<feature type="signal peptide" evidence="2">
    <location>
        <begin position="1"/>
        <end position="24"/>
    </location>
</feature>
<evidence type="ECO:0000313" key="3">
    <source>
        <dbReference type="EMBL" id="KAF7807050.1"/>
    </source>
</evidence>
<accession>A0A834W2M4</accession>
<name>A0A834W2M4_9FABA</name>
<comment type="caution">
    <text evidence="3">The sequence shown here is derived from an EMBL/GenBank/DDBJ whole genome shotgun (WGS) entry which is preliminary data.</text>
</comment>
<evidence type="ECO:0000313" key="4">
    <source>
        <dbReference type="Proteomes" id="UP000634136"/>
    </source>
</evidence>